<dbReference type="InterPro" id="IPR005828">
    <property type="entry name" value="MFS_sugar_transport-like"/>
</dbReference>
<gene>
    <name evidence="13" type="ORF">GHO28_00965</name>
    <name evidence="12" type="ORF">GHO30_00685</name>
    <name evidence="11" type="ORF">GHO37_01345</name>
</gene>
<dbReference type="Pfam" id="PF07690">
    <property type="entry name" value="MFS_1"/>
    <property type="match status" value="1"/>
</dbReference>
<evidence type="ECO:0000256" key="5">
    <source>
        <dbReference type="ARBA" id="ARBA00022692"/>
    </source>
</evidence>
<feature type="transmembrane region" description="Helical" evidence="9">
    <location>
        <begin position="164"/>
        <end position="188"/>
    </location>
</feature>
<evidence type="ECO:0000256" key="1">
    <source>
        <dbReference type="ARBA" id="ARBA00004651"/>
    </source>
</evidence>
<dbReference type="InterPro" id="IPR005829">
    <property type="entry name" value="Sugar_transporter_CS"/>
</dbReference>
<keyword evidence="5 9" id="KW-0812">Transmembrane</keyword>
<evidence type="ECO:0000256" key="7">
    <source>
        <dbReference type="ARBA" id="ARBA00022989"/>
    </source>
</evidence>
<evidence type="ECO:0000313" key="16">
    <source>
        <dbReference type="Proteomes" id="UP000470186"/>
    </source>
</evidence>
<dbReference type="AlphaFoldDB" id="A0A6A7Z5B0"/>
<accession>A0A6A7Z5B0</accession>
<dbReference type="FunFam" id="1.20.1250.20:FF:000001">
    <property type="entry name" value="Dicarboxylate MFS transporter"/>
    <property type="match status" value="1"/>
</dbReference>
<dbReference type="Proteomes" id="UP000466863">
    <property type="component" value="Unassembled WGS sequence"/>
</dbReference>
<evidence type="ECO:0000256" key="8">
    <source>
        <dbReference type="ARBA" id="ARBA00023136"/>
    </source>
</evidence>
<dbReference type="EMBL" id="WIWF01000003">
    <property type="protein sequence ID" value="MQT72958.1"/>
    <property type="molecule type" value="Genomic_DNA"/>
</dbReference>
<dbReference type="InterPro" id="IPR051084">
    <property type="entry name" value="H+-coupled_symporters"/>
</dbReference>
<sequence>MSTVSSTLSLTAEQQLELSSERKALRRAATASFLGNFVEWFDYAAYGYLATIIALTFFPQTDAATGLLATFAVFALSFIVRPIGGLVWGHFGDKYGRRSALAWSILIMTVSTFCIGLLPGYNHIGLWAPALLLLIRLVQGFSASGEYAGASAFLAEYAPQGKRGFYTSIVPASTAAGLLFGAIFVAGLHALMTVENLHDWGWRLPFLLAAPFGLVGRYIRVSLQDSPKFLEMEKRLEAKECATHAPIRELLTVHRRAVVIGIGVTCLNAVAFYLLLSYMPTYLSTEMGMSESDSFIASTVSLATYIGLIFLMGKLSDRYGRKTMLVTASVLFLLLTFPLFGMLGNPSLVVILMIQIAFGAILAMNDGTLPCFLAEIFPTRVRFSGFAFSFNIANAVFGGTAPFIATWLIQLTGNKMAPAWYLLAAAAVALIAMLASRETAYKALQD</sequence>
<reference evidence="14 15" key="1">
    <citation type="submission" date="2019-10" db="EMBL/GenBank/DDBJ databases">
        <title>Evaluation of single-gene subtyping targets for Pseudomonas.</title>
        <authorList>
            <person name="Reichler S.J."/>
            <person name="Orsi R.H."/>
            <person name="Wiedmann M."/>
            <person name="Martin N.H."/>
            <person name="Murphy S.I."/>
        </authorList>
    </citation>
    <scope>NUCLEOTIDE SEQUENCE [LARGE SCALE GENOMIC DNA]</scope>
    <source>
        <strain evidence="13 15">FSL R10-1876</strain>
        <strain evidence="12 16">FSL R10-2107</strain>
        <strain evidence="11 14">FSL R10-2932</strain>
    </source>
</reference>
<dbReference type="Pfam" id="PF00083">
    <property type="entry name" value="Sugar_tr"/>
    <property type="match status" value="1"/>
</dbReference>
<feature type="transmembrane region" description="Helical" evidence="9">
    <location>
        <begin position="100"/>
        <end position="118"/>
    </location>
</feature>
<dbReference type="PANTHER" id="PTHR43528">
    <property type="entry name" value="ALPHA-KETOGLUTARATE PERMEASE"/>
    <property type="match status" value="1"/>
</dbReference>
<keyword evidence="7 9" id="KW-1133">Transmembrane helix</keyword>
<evidence type="ECO:0000256" key="2">
    <source>
        <dbReference type="ARBA" id="ARBA00008240"/>
    </source>
</evidence>
<evidence type="ECO:0000256" key="9">
    <source>
        <dbReference type="SAM" id="Phobius"/>
    </source>
</evidence>
<evidence type="ECO:0000313" key="15">
    <source>
        <dbReference type="Proteomes" id="UP000466863"/>
    </source>
</evidence>
<evidence type="ECO:0000256" key="3">
    <source>
        <dbReference type="ARBA" id="ARBA00022448"/>
    </source>
</evidence>
<evidence type="ECO:0000313" key="13">
    <source>
        <dbReference type="EMBL" id="MQU41079.1"/>
    </source>
</evidence>
<proteinExistence type="inferred from homology"/>
<evidence type="ECO:0000256" key="6">
    <source>
        <dbReference type="ARBA" id="ARBA00022847"/>
    </source>
</evidence>
<dbReference type="GO" id="GO:0005886">
    <property type="term" value="C:plasma membrane"/>
    <property type="evidence" value="ECO:0007669"/>
    <property type="project" value="UniProtKB-SubCell"/>
</dbReference>
<keyword evidence="8 9" id="KW-0472">Membrane</keyword>
<dbReference type="RefSeq" id="WP_048387925.1">
    <property type="nucleotide sequence ID" value="NZ_CP181271.1"/>
</dbReference>
<dbReference type="InterPro" id="IPR020846">
    <property type="entry name" value="MFS_dom"/>
</dbReference>
<keyword evidence="3" id="KW-0813">Transport</keyword>
<keyword evidence="16" id="KW-1185">Reference proteome</keyword>
<dbReference type="InterPro" id="IPR036259">
    <property type="entry name" value="MFS_trans_sf"/>
</dbReference>
<name>A0A6A7Z5B0_9PSED</name>
<evidence type="ECO:0000259" key="10">
    <source>
        <dbReference type="PROSITE" id="PS50850"/>
    </source>
</evidence>
<dbReference type="SUPFAM" id="SSF103473">
    <property type="entry name" value="MFS general substrate transporter"/>
    <property type="match status" value="1"/>
</dbReference>
<dbReference type="PROSITE" id="PS50850">
    <property type="entry name" value="MFS"/>
    <property type="match status" value="1"/>
</dbReference>
<dbReference type="InterPro" id="IPR011701">
    <property type="entry name" value="MFS"/>
</dbReference>
<dbReference type="EMBL" id="WIVX01000001">
    <property type="protein sequence ID" value="MQU29924.1"/>
    <property type="molecule type" value="Genomic_DNA"/>
</dbReference>
<feature type="transmembrane region" description="Helical" evidence="9">
    <location>
        <begin position="257"/>
        <end position="275"/>
    </location>
</feature>
<dbReference type="Proteomes" id="UP000447574">
    <property type="component" value="Unassembled WGS sequence"/>
</dbReference>
<evidence type="ECO:0000313" key="12">
    <source>
        <dbReference type="EMBL" id="MQU29924.1"/>
    </source>
</evidence>
<feature type="transmembrane region" description="Helical" evidence="9">
    <location>
        <begin position="40"/>
        <end position="58"/>
    </location>
</feature>
<dbReference type="GO" id="GO:0015293">
    <property type="term" value="F:symporter activity"/>
    <property type="evidence" value="ECO:0007669"/>
    <property type="project" value="UniProtKB-KW"/>
</dbReference>
<feature type="domain" description="Major facilitator superfamily (MFS) profile" evidence="10">
    <location>
        <begin position="28"/>
        <end position="444"/>
    </location>
</feature>
<keyword evidence="6" id="KW-0769">Symport</keyword>
<comment type="caution">
    <text evidence="13">The sequence shown here is derived from an EMBL/GenBank/DDBJ whole genome shotgun (WGS) entry which is preliminary data.</text>
</comment>
<feature type="transmembrane region" description="Helical" evidence="9">
    <location>
        <begin position="386"/>
        <end position="407"/>
    </location>
</feature>
<feature type="transmembrane region" description="Helical" evidence="9">
    <location>
        <begin position="64"/>
        <end position="88"/>
    </location>
</feature>
<evidence type="ECO:0000256" key="4">
    <source>
        <dbReference type="ARBA" id="ARBA00022475"/>
    </source>
</evidence>
<keyword evidence="4" id="KW-1003">Cell membrane</keyword>
<feature type="transmembrane region" description="Helical" evidence="9">
    <location>
        <begin position="349"/>
        <end position="374"/>
    </location>
</feature>
<evidence type="ECO:0000313" key="11">
    <source>
        <dbReference type="EMBL" id="MQT72958.1"/>
    </source>
</evidence>
<comment type="subcellular location">
    <subcellularLocation>
        <location evidence="1">Cell membrane</location>
        <topology evidence="1">Multi-pass membrane protein</topology>
    </subcellularLocation>
</comment>
<dbReference type="PROSITE" id="PS00216">
    <property type="entry name" value="SUGAR_TRANSPORT_1"/>
    <property type="match status" value="1"/>
</dbReference>
<feature type="transmembrane region" description="Helical" evidence="9">
    <location>
        <begin position="325"/>
        <end position="343"/>
    </location>
</feature>
<protein>
    <submittedName>
        <fullName evidence="13">MFS transporter</fullName>
    </submittedName>
</protein>
<feature type="transmembrane region" description="Helical" evidence="9">
    <location>
        <begin position="200"/>
        <end position="219"/>
    </location>
</feature>
<comment type="similarity">
    <text evidence="2">Belongs to the major facilitator superfamily. Metabolite:H+ Symporter (MHS) family (TC 2.A.1.6) family.</text>
</comment>
<feature type="transmembrane region" description="Helical" evidence="9">
    <location>
        <begin position="419"/>
        <end position="436"/>
    </location>
</feature>
<dbReference type="Proteomes" id="UP000470186">
    <property type="component" value="Unassembled WGS sequence"/>
</dbReference>
<feature type="transmembrane region" description="Helical" evidence="9">
    <location>
        <begin position="295"/>
        <end position="313"/>
    </location>
</feature>
<dbReference type="PANTHER" id="PTHR43528:SF1">
    <property type="entry name" value="ALPHA-KETOGLUTARATE PERMEASE"/>
    <property type="match status" value="1"/>
</dbReference>
<dbReference type="EMBL" id="WIVV01000002">
    <property type="protein sequence ID" value="MQU41079.1"/>
    <property type="molecule type" value="Genomic_DNA"/>
</dbReference>
<organism evidence="13 15">
    <name type="scientific">Pseudomonas helleri</name>
    <dbReference type="NCBI Taxonomy" id="1608996"/>
    <lineage>
        <taxon>Bacteria</taxon>
        <taxon>Pseudomonadati</taxon>
        <taxon>Pseudomonadota</taxon>
        <taxon>Gammaproteobacteria</taxon>
        <taxon>Pseudomonadales</taxon>
        <taxon>Pseudomonadaceae</taxon>
        <taxon>Pseudomonas</taxon>
    </lineage>
</organism>
<evidence type="ECO:0000313" key="14">
    <source>
        <dbReference type="Proteomes" id="UP000447574"/>
    </source>
</evidence>
<dbReference type="Gene3D" id="1.20.1250.20">
    <property type="entry name" value="MFS general substrate transporter like domains"/>
    <property type="match status" value="2"/>
</dbReference>